<evidence type="ECO:0000256" key="4">
    <source>
        <dbReference type="ARBA" id="ARBA00023125"/>
    </source>
</evidence>
<keyword evidence="2" id="KW-0805">Transcription regulation</keyword>
<evidence type="ECO:0000256" key="2">
    <source>
        <dbReference type="ARBA" id="ARBA00023015"/>
    </source>
</evidence>
<evidence type="ECO:0000313" key="8">
    <source>
        <dbReference type="EMBL" id="GGE61972.1"/>
    </source>
</evidence>
<evidence type="ECO:0000256" key="3">
    <source>
        <dbReference type="ARBA" id="ARBA00023082"/>
    </source>
</evidence>
<evidence type="ECO:0000259" key="7">
    <source>
        <dbReference type="Pfam" id="PF08281"/>
    </source>
</evidence>
<dbReference type="InterPro" id="IPR013324">
    <property type="entry name" value="RNA_pol_sigma_r3/r4-like"/>
</dbReference>
<dbReference type="EMBL" id="BMFK01000001">
    <property type="protein sequence ID" value="GGE61972.1"/>
    <property type="molecule type" value="Genomic_DNA"/>
</dbReference>
<comment type="caution">
    <text evidence="8">The sequence shown here is derived from an EMBL/GenBank/DDBJ whole genome shotgun (WGS) entry which is preliminary data.</text>
</comment>
<feature type="domain" description="RNA polymerase sigma-70 region 2" evidence="6">
    <location>
        <begin position="22"/>
        <end position="79"/>
    </location>
</feature>
<dbReference type="PANTHER" id="PTHR43133">
    <property type="entry name" value="RNA POLYMERASE ECF-TYPE SIGMA FACTO"/>
    <property type="match status" value="1"/>
</dbReference>
<dbReference type="Proteomes" id="UP000605259">
    <property type="component" value="Unassembled WGS sequence"/>
</dbReference>
<dbReference type="PANTHER" id="PTHR43133:SF8">
    <property type="entry name" value="RNA POLYMERASE SIGMA FACTOR HI_1459-RELATED"/>
    <property type="match status" value="1"/>
</dbReference>
<organism evidence="8 9">
    <name type="scientific">Priestia taiwanensis</name>
    <dbReference type="NCBI Taxonomy" id="1347902"/>
    <lineage>
        <taxon>Bacteria</taxon>
        <taxon>Bacillati</taxon>
        <taxon>Bacillota</taxon>
        <taxon>Bacilli</taxon>
        <taxon>Bacillales</taxon>
        <taxon>Bacillaceae</taxon>
        <taxon>Priestia</taxon>
    </lineage>
</organism>
<dbReference type="Gene3D" id="1.10.10.10">
    <property type="entry name" value="Winged helix-like DNA-binding domain superfamily/Winged helix DNA-binding domain"/>
    <property type="match status" value="1"/>
</dbReference>
<dbReference type="Pfam" id="PF08281">
    <property type="entry name" value="Sigma70_r4_2"/>
    <property type="match status" value="1"/>
</dbReference>
<keyword evidence="4" id="KW-0238">DNA-binding</keyword>
<dbReference type="InterPro" id="IPR036388">
    <property type="entry name" value="WH-like_DNA-bd_sf"/>
</dbReference>
<sequence>MTSEIVKYVDNEINHHTDTLTALQKYCNFLTKNKWDADDLYQETLLKAFKAYHLHAKVQPSLLKKIAYHQWIDVIRKRTFEVTTDKEMELFGEYREDYKEYEEIDMILHLLTPKQAVIFVLKEAFLYQSNEIAQIMQTTETAVKAALRRARKRISFFDTEEEIVDEYSNEEDELLQLIYHSLQTEDPTLLIQLIPSMPLLLPDIDVKALTPSFSLAA</sequence>
<dbReference type="RefSeq" id="WP_188387332.1">
    <property type="nucleotide sequence ID" value="NZ_BMFK01000001.1"/>
</dbReference>
<evidence type="ECO:0000259" key="6">
    <source>
        <dbReference type="Pfam" id="PF04542"/>
    </source>
</evidence>
<dbReference type="GO" id="GO:0006352">
    <property type="term" value="P:DNA-templated transcription initiation"/>
    <property type="evidence" value="ECO:0007669"/>
    <property type="project" value="InterPro"/>
</dbReference>
<dbReference type="Gene3D" id="1.10.1740.10">
    <property type="match status" value="1"/>
</dbReference>
<evidence type="ECO:0000256" key="5">
    <source>
        <dbReference type="ARBA" id="ARBA00023163"/>
    </source>
</evidence>
<dbReference type="InterPro" id="IPR013325">
    <property type="entry name" value="RNA_pol_sigma_r2"/>
</dbReference>
<keyword evidence="5" id="KW-0804">Transcription</keyword>
<protein>
    <submittedName>
        <fullName evidence="8">DNA-directed RNA polymerase sigma-70 factor</fullName>
    </submittedName>
</protein>
<dbReference type="SUPFAM" id="SSF88946">
    <property type="entry name" value="Sigma2 domain of RNA polymerase sigma factors"/>
    <property type="match status" value="1"/>
</dbReference>
<dbReference type="InterPro" id="IPR039425">
    <property type="entry name" value="RNA_pol_sigma-70-like"/>
</dbReference>
<reference evidence="8" key="1">
    <citation type="journal article" date="2014" name="Int. J. Syst. Evol. Microbiol.">
        <title>Complete genome sequence of Corynebacterium casei LMG S-19264T (=DSM 44701T), isolated from a smear-ripened cheese.</title>
        <authorList>
            <consortium name="US DOE Joint Genome Institute (JGI-PGF)"/>
            <person name="Walter F."/>
            <person name="Albersmeier A."/>
            <person name="Kalinowski J."/>
            <person name="Ruckert C."/>
        </authorList>
    </citation>
    <scope>NUCLEOTIDE SEQUENCE</scope>
    <source>
        <strain evidence="8">CGMCC 1.12698</strain>
    </source>
</reference>
<name>A0A917ANF5_9BACI</name>
<dbReference type="GO" id="GO:0003677">
    <property type="term" value="F:DNA binding"/>
    <property type="evidence" value="ECO:0007669"/>
    <property type="project" value="UniProtKB-KW"/>
</dbReference>
<evidence type="ECO:0000313" key="9">
    <source>
        <dbReference type="Proteomes" id="UP000605259"/>
    </source>
</evidence>
<evidence type="ECO:0000256" key="1">
    <source>
        <dbReference type="ARBA" id="ARBA00010641"/>
    </source>
</evidence>
<keyword evidence="3" id="KW-0731">Sigma factor</keyword>
<dbReference type="AlphaFoldDB" id="A0A917ANF5"/>
<dbReference type="SUPFAM" id="SSF88659">
    <property type="entry name" value="Sigma3 and sigma4 domains of RNA polymerase sigma factors"/>
    <property type="match status" value="1"/>
</dbReference>
<dbReference type="InterPro" id="IPR007627">
    <property type="entry name" value="RNA_pol_sigma70_r2"/>
</dbReference>
<proteinExistence type="inferred from homology"/>
<comment type="similarity">
    <text evidence="1">Belongs to the sigma-70 factor family. ECF subfamily.</text>
</comment>
<keyword evidence="8" id="KW-0240">DNA-directed RNA polymerase</keyword>
<accession>A0A917ANF5</accession>
<dbReference type="GO" id="GO:0016987">
    <property type="term" value="F:sigma factor activity"/>
    <property type="evidence" value="ECO:0007669"/>
    <property type="project" value="UniProtKB-KW"/>
</dbReference>
<dbReference type="GO" id="GO:0000428">
    <property type="term" value="C:DNA-directed RNA polymerase complex"/>
    <property type="evidence" value="ECO:0007669"/>
    <property type="project" value="UniProtKB-KW"/>
</dbReference>
<gene>
    <name evidence="8" type="ORF">GCM10007140_10250</name>
</gene>
<reference evidence="8" key="2">
    <citation type="submission" date="2020-09" db="EMBL/GenBank/DDBJ databases">
        <authorList>
            <person name="Sun Q."/>
            <person name="Zhou Y."/>
        </authorList>
    </citation>
    <scope>NUCLEOTIDE SEQUENCE</scope>
    <source>
        <strain evidence="8">CGMCC 1.12698</strain>
    </source>
</reference>
<dbReference type="InterPro" id="IPR013249">
    <property type="entry name" value="RNA_pol_sigma70_r4_t2"/>
</dbReference>
<dbReference type="Pfam" id="PF04542">
    <property type="entry name" value="Sigma70_r2"/>
    <property type="match status" value="1"/>
</dbReference>
<keyword evidence="9" id="KW-1185">Reference proteome</keyword>
<feature type="domain" description="RNA polymerase sigma factor 70 region 4 type 2" evidence="7">
    <location>
        <begin position="102"/>
        <end position="154"/>
    </location>
</feature>